<keyword evidence="3" id="KW-0614">Plasmid</keyword>
<dbReference type="CDD" id="cd11614">
    <property type="entry name" value="SAF_CpaB_FlgA_like"/>
    <property type="match status" value="1"/>
</dbReference>
<dbReference type="KEGG" id="jeo:JMA_41550"/>
<evidence type="ECO:0000259" key="1">
    <source>
        <dbReference type="Pfam" id="PF08666"/>
    </source>
</evidence>
<dbReference type="InterPro" id="IPR013974">
    <property type="entry name" value="SAF"/>
</dbReference>
<dbReference type="BioCyc" id="JESP1508404:G14D9-13439-MONOMER"/>
<dbReference type="HOGENOM" id="CLU_1018800_0_0_9"/>
<accession>A0A0B5AXP1</accession>
<dbReference type="Pfam" id="PF08666">
    <property type="entry name" value="SAF"/>
    <property type="match status" value="1"/>
</dbReference>
<feature type="domain" description="SAF" evidence="1">
    <location>
        <begin position="36"/>
        <end position="95"/>
    </location>
</feature>
<organism evidence="3 4">
    <name type="scientific">Jeotgalibacillus malaysiensis</name>
    <dbReference type="NCBI Taxonomy" id="1508404"/>
    <lineage>
        <taxon>Bacteria</taxon>
        <taxon>Bacillati</taxon>
        <taxon>Bacillota</taxon>
        <taxon>Bacilli</taxon>
        <taxon>Bacillales</taxon>
        <taxon>Caryophanaceae</taxon>
        <taxon>Jeotgalibacillus</taxon>
    </lineage>
</organism>
<sequence length="261" mass="29001">MKGKKIAMMLLQASGVILFAGGFYVYTQNQIEPVKVYQFSRDIAPNTKISASDLIEVEIPKKAVNPTFELSPKEIVGKYNSTKVFKNEYVVKPNVVNKENIDPFESIDLTKLRKVSIPVSYTEGIGGNVKRGDRIDLVYVGQESKDGKSYSYSKTFMSDVLVYAATTSEGFEYRDRTQNVKGDQAVQEGEELETPQDTGELAQLILAVTLDQAEEITARLNTGEVRIVGRFNDSQNYDSPGYIHGDFSKVFSGEGMAESNK</sequence>
<name>A0A0B5AXP1_9BACL</name>
<evidence type="ECO:0000313" key="4">
    <source>
        <dbReference type="Proteomes" id="UP000031449"/>
    </source>
</evidence>
<evidence type="ECO:0000259" key="2">
    <source>
        <dbReference type="Pfam" id="PF16976"/>
    </source>
</evidence>
<geneLocation type="plasmid" evidence="4"/>
<proteinExistence type="predicted"/>
<gene>
    <name evidence="3" type="ORF">JMA_41550</name>
</gene>
<reference evidence="3 4" key="1">
    <citation type="submission" date="2014-08" db="EMBL/GenBank/DDBJ databases">
        <title>Complete genome of a marine bacteria Jeotgalibacillus malaysiensis.</title>
        <authorList>
            <person name="Yaakop A.S."/>
            <person name="Chan K.-G."/>
            <person name="Goh K.M."/>
        </authorList>
    </citation>
    <scope>NUCLEOTIDE SEQUENCE [LARGE SCALE GENOMIC DNA]</scope>
    <source>
        <strain evidence="3 4">D5</strain>
        <plasmid evidence="4">Plasmid</plasmid>
    </source>
</reference>
<dbReference type="AlphaFoldDB" id="A0A0B5AXP1"/>
<dbReference type="Proteomes" id="UP000031449">
    <property type="component" value="Plasmid unnamed"/>
</dbReference>
<evidence type="ECO:0008006" key="5">
    <source>
        <dbReference type="Google" id="ProtNLM"/>
    </source>
</evidence>
<dbReference type="Pfam" id="PF16976">
    <property type="entry name" value="RcpC"/>
    <property type="match status" value="1"/>
</dbReference>
<dbReference type="EMBL" id="CP009417">
    <property type="protein sequence ID" value="AJD93472.1"/>
    <property type="molecule type" value="Genomic_DNA"/>
</dbReference>
<dbReference type="InterPro" id="IPR031571">
    <property type="entry name" value="RcpC_dom"/>
</dbReference>
<evidence type="ECO:0000313" key="3">
    <source>
        <dbReference type="EMBL" id="AJD93472.1"/>
    </source>
</evidence>
<feature type="domain" description="Flp pilus assembly protein RcpC/CpaB" evidence="2">
    <location>
        <begin position="113"/>
        <end position="228"/>
    </location>
</feature>
<keyword evidence="4" id="KW-1185">Reference proteome</keyword>
<protein>
    <recommendedName>
        <fullName evidence="5">Flp pilus assembly protein CpaB</fullName>
    </recommendedName>
</protein>
<dbReference type="OrthoDB" id="2988472at2"/>